<dbReference type="InterPro" id="IPR038766">
    <property type="entry name" value="Membrane_comp_ABC_pdt"/>
</dbReference>
<feature type="transmembrane region" description="Helical" evidence="6">
    <location>
        <begin position="783"/>
        <end position="806"/>
    </location>
</feature>
<dbReference type="AlphaFoldDB" id="A0A1R4B2U3"/>
<feature type="transmembrane region" description="Helical" evidence="6">
    <location>
        <begin position="412"/>
        <end position="431"/>
    </location>
</feature>
<evidence type="ECO:0000313" key="9">
    <source>
        <dbReference type="Proteomes" id="UP000189475"/>
    </source>
</evidence>
<feature type="transmembrane region" description="Helical" evidence="6">
    <location>
        <begin position="451"/>
        <end position="474"/>
    </location>
</feature>
<feature type="transmembrane region" description="Helical" evidence="6">
    <location>
        <begin position="21"/>
        <end position="45"/>
    </location>
</feature>
<dbReference type="Proteomes" id="UP000189475">
    <property type="component" value="Unassembled WGS sequence"/>
</dbReference>
<dbReference type="PANTHER" id="PTHR30287">
    <property type="entry name" value="MEMBRANE COMPONENT OF PREDICTED ABC SUPERFAMILY METABOLITE UPTAKE TRANSPORTER"/>
    <property type="match status" value="1"/>
</dbReference>
<feature type="transmembrane region" description="Helical" evidence="6">
    <location>
        <begin position="385"/>
        <end position="406"/>
    </location>
</feature>
<feature type="transmembrane region" description="Helical" evidence="6">
    <location>
        <begin position="691"/>
        <end position="710"/>
    </location>
</feature>
<feature type="transmembrane region" description="Helical" evidence="6">
    <location>
        <begin position="731"/>
        <end position="755"/>
    </location>
</feature>
<feature type="domain" description="ABC3 transporter permease C-terminal" evidence="7">
    <location>
        <begin position="694"/>
        <end position="810"/>
    </location>
</feature>
<protein>
    <submittedName>
        <fullName evidence="8">FtsX-like permease family protein</fullName>
    </submittedName>
</protein>
<name>A0A1R4B2U3_9VIBR</name>
<keyword evidence="2" id="KW-1003">Cell membrane</keyword>
<dbReference type="InterPro" id="IPR003838">
    <property type="entry name" value="ABC3_permease_C"/>
</dbReference>
<evidence type="ECO:0000256" key="2">
    <source>
        <dbReference type="ARBA" id="ARBA00022475"/>
    </source>
</evidence>
<proteinExistence type="predicted"/>
<organism evidence="8 9">
    <name type="scientific">Vibrio palustris</name>
    <dbReference type="NCBI Taxonomy" id="1918946"/>
    <lineage>
        <taxon>Bacteria</taxon>
        <taxon>Pseudomonadati</taxon>
        <taxon>Pseudomonadota</taxon>
        <taxon>Gammaproteobacteria</taxon>
        <taxon>Vibrionales</taxon>
        <taxon>Vibrionaceae</taxon>
        <taxon>Vibrio</taxon>
    </lineage>
</organism>
<evidence type="ECO:0000256" key="6">
    <source>
        <dbReference type="SAM" id="Phobius"/>
    </source>
</evidence>
<keyword evidence="3 6" id="KW-0812">Transmembrane</keyword>
<evidence type="ECO:0000256" key="3">
    <source>
        <dbReference type="ARBA" id="ARBA00022692"/>
    </source>
</evidence>
<evidence type="ECO:0000259" key="7">
    <source>
        <dbReference type="Pfam" id="PF02687"/>
    </source>
</evidence>
<evidence type="ECO:0000256" key="5">
    <source>
        <dbReference type="ARBA" id="ARBA00023136"/>
    </source>
</evidence>
<dbReference type="RefSeq" id="WP_077313132.1">
    <property type="nucleotide sequence ID" value="NZ_AP024887.1"/>
</dbReference>
<keyword evidence="5 6" id="KW-0472">Membrane</keyword>
<feature type="domain" description="ABC3 transporter permease C-terminal" evidence="7">
    <location>
        <begin position="244"/>
        <end position="368"/>
    </location>
</feature>
<dbReference type="OrthoDB" id="343744at2"/>
<evidence type="ECO:0000313" key="8">
    <source>
        <dbReference type="EMBL" id="SJL83216.1"/>
    </source>
</evidence>
<feature type="transmembrane region" description="Helical" evidence="6">
    <location>
        <begin position="292"/>
        <end position="315"/>
    </location>
</feature>
<accession>A0A1R4B2U3</accession>
<evidence type="ECO:0000256" key="1">
    <source>
        <dbReference type="ARBA" id="ARBA00004651"/>
    </source>
</evidence>
<dbReference type="PANTHER" id="PTHR30287:SF2">
    <property type="entry name" value="BLL1001 PROTEIN"/>
    <property type="match status" value="1"/>
</dbReference>
<sequence>MLWPVVKALLGHYRRYPTQLILVWLGLTLGVSLLSGVTAINHYALQSYQSGEKLFSTPLSYRIRPKRMAERVPQQVYVQLRRAGFSQCVPLDSYPMTTANGQELTLMGIDPTAMLPLDSQLTIKKANTLALMYPPYPVMVSADLAKRQKWQQGQDVALDNGAVIGPIMIDHQGQVKGTHAIADLSVVRALKHDSGLGVIACGDMTSHQLHNLQQQLPDDLVVVRTAKPELQRLTHAFHLNLTAMGMLSFLVGLFIFYQAMSLSMIQRQPLVGLLRQAGVSHIQLAQAISIELVGLILVSWLCGNVFGLMLANQLIPSVSQSLRDLYAANVGLSVHWDWGWSFYTLVMATVGAFLSCAWPLIRLLKSPPIRLTAKLSLIRFAGREFTIQAILALLLIIAAVFVNQLPTTQTQSFILIGLILLSVALLTPYIIWKTFDILSFRLPWVKARWFFADAAASMSFRGIATMAFIIAMAANIGVETMVGSFRITTDKWLDERLAADLYLYPSSDKAAVVSHWLEEQPEVSAVWWRWEKDVSSNKGTLQIVSTGNSPRERDALTVKLAVPHYWYFLHASRSVMISETLALKHHLRPGQFIDLPPPMGKHWLISGVYYDYGNPYGQIMVSQYHWLSAFAEQGRVALAVLTHDRQHDAAGLKSRLNERFLFDVERVHSNAYLHNQAMKMFDRTFLITDTLGNITMLIAVFGIFFATVAGEFSRKRHVALLRVLGVSAKELVCMGALQLLVFWAIAVAIAIPLGIWSSQLMMNVFIKDSFGWTMDVQMIPEKYLQTSLLSMLALLIAGALPVLRLVRRSPMTSFRDAV</sequence>
<gene>
    <name evidence="8" type="ORF">VPAL9027_01165</name>
</gene>
<reference evidence="8 9" key="1">
    <citation type="submission" date="2017-02" db="EMBL/GenBank/DDBJ databases">
        <authorList>
            <person name="Peterson S.W."/>
        </authorList>
    </citation>
    <scope>NUCLEOTIDE SEQUENCE [LARGE SCALE GENOMIC DNA]</scope>
    <source>
        <strain evidence="8 9">CECT 9027</strain>
    </source>
</reference>
<dbReference type="EMBL" id="FUFT01000002">
    <property type="protein sequence ID" value="SJL83216.1"/>
    <property type="molecule type" value="Genomic_DNA"/>
</dbReference>
<feature type="transmembrane region" description="Helical" evidence="6">
    <location>
        <begin position="340"/>
        <end position="364"/>
    </location>
</feature>
<comment type="subcellular location">
    <subcellularLocation>
        <location evidence="1">Cell membrane</location>
        <topology evidence="1">Multi-pass membrane protein</topology>
    </subcellularLocation>
</comment>
<keyword evidence="4 6" id="KW-1133">Transmembrane helix</keyword>
<dbReference type="GO" id="GO:0005886">
    <property type="term" value="C:plasma membrane"/>
    <property type="evidence" value="ECO:0007669"/>
    <property type="project" value="UniProtKB-SubCell"/>
</dbReference>
<feature type="transmembrane region" description="Helical" evidence="6">
    <location>
        <begin position="237"/>
        <end position="257"/>
    </location>
</feature>
<dbReference type="STRING" id="1918946.VPAL9027_01165"/>
<keyword evidence="9" id="KW-1185">Reference proteome</keyword>
<evidence type="ECO:0000256" key="4">
    <source>
        <dbReference type="ARBA" id="ARBA00022989"/>
    </source>
</evidence>
<dbReference type="Pfam" id="PF02687">
    <property type="entry name" value="FtsX"/>
    <property type="match status" value="2"/>
</dbReference>